<accession>C7P7E7</accession>
<dbReference type="InterPro" id="IPR036085">
    <property type="entry name" value="PAZ_dom_sf"/>
</dbReference>
<gene>
    <name evidence="3" type="ordered locus">Mefer_0660</name>
</gene>
<dbReference type="SUPFAM" id="SSF101690">
    <property type="entry name" value="PAZ domain"/>
    <property type="match status" value="1"/>
</dbReference>
<proteinExistence type="predicted"/>
<dbReference type="InterPro" id="IPR054390">
    <property type="entry name" value="Ago_N_arc"/>
</dbReference>
<sequence>MKNLRYKINAYRIKKDYIPKEVYRYRIRSFIENINIYRFVGFYGGVALNQSEFILPYPVENLVLEYDGKDVKLEHIDTLNLEDIENKDKEKAEKLVRGYLTSIYKLKPILYKILRDVRESKIINDIRVDPIPDFTVKRHNNEYYLVIDFNHTATVLKNLWDFVGRDKLKLEDYIGKKIIFKPNPKKRYTIKSIEKQNKKDIDDIVEHIIEYYKWTEEEIKSTFGEIDYTQPIIHCEGIPYPFAPQFCNIVFTMEDLDENTLKDLQSYWRLPNEIKGNIINQIAKKLRFVENEPIELEFIKFNNTPLIVKDENGKPTKIYTTNRLFRWNYDSKSKLYLPYDIPDIIKNKTLTTFVLIDENLKNVSGKIKRKVYQMFKNYNKIASKTELPKFDFANKWKYFSNNNIRDVIRKIKDEFNEELGFALIIGNRYYENDYYETLKMQLFNLNIISQNILWENWSKDDNNFMTNNLLIQIMGKLGIKYFALDAKVNYDYIMGLDSGLGAFKSNRVSGCTVIYDSEGKIRRIQPIDVPSPGERIPIHLVVEFLETKTDINMENKNILFLRDGFVQNSEREELKKLSKELNSNIEVISIRKNNKYKVFTSDYGIGSIFGNDGIFLPHKTTFGSNPVKLSTWLRFNSGNEEKLKINESIMQLLYDLTKMNYSALYGEGRNLRIPAPIHYADKFVKALGKNWKIDEELLKHGFLYFI</sequence>
<evidence type="ECO:0000259" key="1">
    <source>
        <dbReference type="PROSITE" id="PS50821"/>
    </source>
</evidence>
<dbReference type="InterPro" id="IPR003165">
    <property type="entry name" value="Piwi"/>
</dbReference>
<dbReference type="Pfam" id="PF02171">
    <property type="entry name" value="Piwi"/>
    <property type="match status" value="1"/>
</dbReference>
<organism evidence="3 4">
    <name type="scientific">Methanocaldococcus fervens (strain DSM 4213 / JCM 15782 / AG86)</name>
    <name type="common">Methanococcus fervens</name>
    <dbReference type="NCBI Taxonomy" id="573064"/>
    <lineage>
        <taxon>Archaea</taxon>
        <taxon>Methanobacteriati</taxon>
        <taxon>Methanobacteriota</taxon>
        <taxon>Methanomada group</taxon>
        <taxon>Methanococci</taxon>
        <taxon>Methanococcales</taxon>
        <taxon>Methanocaldococcaceae</taxon>
        <taxon>Methanocaldococcus</taxon>
    </lineage>
</organism>
<dbReference type="KEGG" id="mfe:Mefer_0660"/>
<dbReference type="InterPro" id="IPR003100">
    <property type="entry name" value="PAZ_dom"/>
</dbReference>
<evidence type="ECO:0000259" key="2">
    <source>
        <dbReference type="PROSITE" id="PS50822"/>
    </source>
</evidence>
<evidence type="ECO:0000313" key="4">
    <source>
        <dbReference type="Proteomes" id="UP000001495"/>
    </source>
</evidence>
<name>C7P7E7_METFA</name>
<dbReference type="EMBL" id="CP001696">
    <property type="protein sequence ID" value="ACV24479.1"/>
    <property type="molecule type" value="Genomic_DNA"/>
</dbReference>
<dbReference type="InterPro" id="IPR036397">
    <property type="entry name" value="RNaseH_sf"/>
</dbReference>
<dbReference type="Proteomes" id="UP000001495">
    <property type="component" value="Chromosome"/>
</dbReference>
<protein>
    <submittedName>
        <fullName evidence="3">Stem cell self-renewal protein Piwi domain protein</fullName>
    </submittedName>
</protein>
<evidence type="ECO:0000313" key="3">
    <source>
        <dbReference type="EMBL" id="ACV24479.1"/>
    </source>
</evidence>
<dbReference type="OrthoDB" id="65217at2157"/>
<dbReference type="PROSITE" id="PS50821">
    <property type="entry name" value="PAZ"/>
    <property type="match status" value="1"/>
</dbReference>
<dbReference type="Pfam" id="PF22138">
    <property type="entry name" value="MjAgo_N-like"/>
    <property type="match status" value="1"/>
</dbReference>
<dbReference type="InterPro" id="IPR012337">
    <property type="entry name" value="RNaseH-like_sf"/>
</dbReference>
<dbReference type="Gene3D" id="3.40.50.2300">
    <property type="match status" value="1"/>
</dbReference>
<dbReference type="PROSITE" id="PS50822">
    <property type="entry name" value="PIWI"/>
    <property type="match status" value="1"/>
</dbReference>
<dbReference type="RefSeq" id="WP_015791216.1">
    <property type="nucleotide sequence ID" value="NC_013156.1"/>
</dbReference>
<dbReference type="SMR" id="C7P7E7"/>
<dbReference type="HOGENOM" id="CLU_362759_0_0_2"/>
<keyword evidence="4" id="KW-1185">Reference proteome</keyword>
<dbReference type="AlphaFoldDB" id="C7P7E7"/>
<dbReference type="GO" id="GO:0003723">
    <property type="term" value="F:RNA binding"/>
    <property type="evidence" value="ECO:0007669"/>
    <property type="project" value="InterPro"/>
</dbReference>
<dbReference type="STRING" id="573064.Mefer_0660"/>
<dbReference type="Gene3D" id="3.30.420.10">
    <property type="entry name" value="Ribonuclease H-like superfamily/Ribonuclease H"/>
    <property type="match status" value="1"/>
</dbReference>
<dbReference type="SMART" id="SM00950">
    <property type="entry name" value="Piwi"/>
    <property type="match status" value="1"/>
</dbReference>
<reference evidence="3" key="1">
    <citation type="submission" date="2009-08" db="EMBL/GenBank/DDBJ databases">
        <title>Complete sequence of chromosome of Methanocaldococcus fervens AG86.</title>
        <authorList>
            <consortium name="US DOE Joint Genome Institute"/>
            <person name="Lucas S."/>
            <person name="Copeland A."/>
            <person name="Lapidus A."/>
            <person name="Glavina del Rio T."/>
            <person name="Tice H."/>
            <person name="Bruce D."/>
            <person name="Goodwin L."/>
            <person name="Pitluck S."/>
            <person name="Chertkov O."/>
            <person name="Detter J.C."/>
            <person name="Han C."/>
            <person name="Tapia R."/>
            <person name="Larimer F."/>
            <person name="Land M."/>
            <person name="Hauser L."/>
            <person name="Kyrpides N."/>
            <person name="Ovchinnikova G."/>
            <person name="Lupa-Sieprawska M."/>
            <person name="Whitman W.B."/>
        </authorList>
    </citation>
    <scope>NUCLEOTIDE SEQUENCE [LARGE SCALE GENOMIC DNA]</scope>
    <source>
        <strain evidence="3">AG86</strain>
    </source>
</reference>
<dbReference type="SUPFAM" id="SSF53098">
    <property type="entry name" value="Ribonuclease H-like"/>
    <property type="match status" value="1"/>
</dbReference>
<feature type="domain" description="PAZ" evidence="1">
    <location>
        <begin position="158"/>
        <end position="251"/>
    </location>
</feature>
<dbReference type="Pfam" id="PF22333">
    <property type="entry name" value="Ago_PAZ_arc"/>
    <property type="match status" value="1"/>
</dbReference>
<dbReference type="eggNOG" id="arCOG03890">
    <property type="taxonomic scope" value="Archaea"/>
</dbReference>
<dbReference type="GeneID" id="8365335"/>
<feature type="domain" description="Piwi" evidence="2">
    <location>
        <begin position="420"/>
        <end position="692"/>
    </location>
</feature>
<dbReference type="InterPro" id="IPR054436">
    <property type="entry name" value="Ago_PAZ_methanocaldococcus"/>
</dbReference>